<gene>
    <name evidence="3" type="ORF">D9615_003879</name>
</gene>
<dbReference type="SUPFAM" id="SSF53474">
    <property type="entry name" value="alpha/beta-Hydrolases"/>
    <property type="match status" value="1"/>
</dbReference>
<name>A0A8H5M548_9AGAR</name>
<dbReference type="Proteomes" id="UP000565441">
    <property type="component" value="Unassembled WGS sequence"/>
</dbReference>
<evidence type="ECO:0000259" key="2">
    <source>
        <dbReference type="Pfam" id="PF20434"/>
    </source>
</evidence>
<sequence length="282" mass="31456">MEFVDIAYTTAAPTDALRQLDLYLPVIHSPPPPLVVFFHGGAWRAEDKADHKKLARSLVSATGFAVVVPNYRLTPRDPPGDDHFRHPGHAEDALQALIFLTTWQGPSALGPIYDPDRLYLMGHSCSAHMLSSIFLDSSSITPTLTPPPSLFKAVKAIVMSEGIYDLDLLLTSFPDYLAWFVRPTFGRRASYAPFSTNAFSLIDTHIKWLIIHSKGDTLVDLPQSEAMYRRLCELNGSEASTRVYRNTEKLRGEHNDILLGLDFVDIVKDFFLSQGEGNINLI</sequence>
<reference evidence="3 4" key="1">
    <citation type="journal article" date="2020" name="ISME J.">
        <title>Uncovering the hidden diversity of litter-decomposition mechanisms in mushroom-forming fungi.</title>
        <authorList>
            <person name="Floudas D."/>
            <person name="Bentzer J."/>
            <person name="Ahren D."/>
            <person name="Johansson T."/>
            <person name="Persson P."/>
            <person name="Tunlid A."/>
        </authorList>
    </citation>
    <scope>NUCLEOTIDE SEQUENCE [LARGE SCALE GENOMIC DNA]</scope>
    <source>
        <strain evidence="3 4">CBS 661.87</strain>
    </source>
</reference>
<proteinExistence type="predicted"/>
<organism evidence="3 4">
    <name type="scientific">Tricholomella constricta</name>
    <dbReference type="NCBI Taxonomy" id="117010"/>
    <lineage>
        <taxon>Eukaryota</taxon>
        <taxon>Fungi</taxon>
        <taxon>Dikarya</taxon>
        <taxon>Basidiomycota</taxon>
        <taxon>Agaricomycotina</taxon>
        <taxon>Agaricomycetes</taxon>
        <taxon>Agaricomycetidae</taxon>
        <taxon>Agaricales</taxon>
        <taxon>Tricholomatineae</taxon>
        <taxon>Lyophyllaceae</taxon>
        <taxon>Tricholomella</taxon>
    </lineage>
</organism>
<dbReference type="Gene3D" id="3.40.50.1820">
    <property type="entry name" value="alpha/beta hydrolase"/>
    <property type="match status" value="1"/>
</dbReference>
<dbReference type="AlphaFoldDB" id="A0A8H5M548"/>
<dbReference type="PANTHER" id="PTHR48081:SF33">
    <property type="entry name" value="KYNURENINE FORMAMIDASE"/>
    <property type="match status" value="1"/>
</dbReference>
<dbReference type="Pfam" id="PF20434">
    <property type="entry name" value="BD-FAE"/>
    <property type="match status" value="1"/>
</dbReference>
<dbReference type="InterPro" id="IPR050300">
    <property type="entry name" value="GDXG_lipolytic_enzyme"/>
</dbReference>
<accession>A0A8H5M548</accession>
<evidence type="ECO:0000313" key="4">
    <source>
        <dbReference type="Proteomes" id="UP000565441"/>
    </source>
</evidence>
<protein>
    <recommendedName>
        <fullName evidence="2">BD-FAE-like domain-containing protein</fullName>
    </recommendedName>
</protein>
<dbReference type="InterPro" id="IPR029058">
    <property type="entry name" value="AB_hydrolase_fold"/>
</dbReference>
<dbReference type="OrthoDB" id="6495301at2759"/>
<keyword evidence="4" id="KW-1185">Reference proteome</keyword>
<dbReference type="InterPro" id="IPR049492">
    <property type="entry name" value="BD-FAE-like_dom"/>
</dbReference>
<comment type="caution">
    <text evidence="3">The sequence shown here is derived from an EMBL/GenBank/DDBJ whole genome shotgun (WGS) entry which is preliminary data.</text>
</comment>
<dbReference type="GO" id="GO:0016787">
    <property type="term" value="F:hydrolase activity"/>
    <property type="evidence" value="ECO:0007669"/>
    <property type="project" value="UniProtKB-KW"/>
</dbReference>
<evidence type="ECO:0000313" key="3">
    <source>
        <dbReference type="EMBL" id="KAF5381054.1"/>
    </source>
</evidence>
<feature type="domain" description="BD-FAE-like" evidence="2">
    <location>
        <begin position="20"/>
        <end position="231"/>
    </location>
</feature>
<dbReference type="PANTHER" id="PTHR48081">
    <property type="entry name" value="AB HYDROLASE SUPERFAMILY PROTEIN C4A8.06C"/>
    <property type="match status" value="1"/>
</dbReference>
<dbReference type="EMBL" id="JAACJP010000012">
    <property type="protein sequence ID" value="KAF5381054.1"/>
    <property type="molecule type" value="Genomic_DNA"/>
</dbReference>
<evidence type="ECO:0000256" key="1">
    <source>
        <dbReference type="ARBA" id="ARBA00022801"/>
    </source>
</evidence>
<keyword evidence="1" id="KW-0378">Hydrolase</keyword>